<reference evidence="1 2" key="1">
    <citation type="submission" date="2014-12" db="EMBL/GenBank/DDBJ databases">
        <title>16Stimator: statistical estimation of ribosomal gene copy numbers from draft genome assemblies.</title>
        <authorList>
            <person name="Perisin M.A."/>
            <person name="Vetter M."/>
            <person name="Gilbert J.A."/>
            <person name="Bergelson J."/>
        </authorList>
    </citation>
    <scope>NUCLEOTIDE SEQUENCE [LARGE SCALE GENOMIC DNA]</scope>
    <source>
        <strain evidence="1 2">MEJ076</strain>
    </source>
</reference>
<comment type="caution">
    <text evidence="1">The sequence shown here is derived from an EMBL/GenBank/DDBJ whole genome shotgun (WGS) entry which is preliminary data.</text>
</comment>
<evidence type="ECO:0000313" key="2">
    <source>
        <dbReference type="Proteomes" id="UP000035017"/>
    </source>
</evidence>
<proteinExistence type="predicted"/>
<dbReference type="EMBL" id="JXQV01000043">
    <property type="protein sequence ID" value="KIP98199.1"/>
    <property type="molecule type" value="Genomic_DNA"/>
</dbReference>
<protein>
    <submittedName>
        <fullName evidence="1">Uncharacterized protein</fullName>
    </submittedName>
</protein>
<gene>
    <name evidence="1" type="ORF">RU07_22790</name>
</gene>
<sequence length="166" mass="18096">MPNFAVSTDSFVVRPVREDEVVPVQRMGKGPDSSYMSLPDGPRQFNSRMAAGGAVAAVFSQISGGVNEYSLSVWLKKWLKANDAKIKQALLQKGHGAFALQVNYAIGNSFGNQVFMSRDIYLLGTAQSGKEIGTVLTPELMFGPKIDDVPNNATKFKYAYLVGERL</sequence>
<name>A0A0D0KFU1_AGRTU</name>
<dbReference type="Proteomes" id="UP000035017">
    <property type="component" value="Unassembled WGS sequence"/>
</dbReference>
<dbReference type="AlphaFoldDB" id="A0A0D0KFU1"/>
<accession>A0A0D0KFU1</accession>
<evidence type="ECO:0000313" key="1">
    <source>
        <dbReference type="EMBL" id="KIP98199.1"/>
    </source>
</evidence>
<dbReference type="OrthoDB" id="8378923at2"/>
<organism evidence="1 2">
    <name type="scientific">Agrobacterium tumefaciens</name>
    <dbReference type="NCBI Taxonomy" id="358"/>
    <lineage>
        <taxon>Bacteria</taxon>
        <taxon>Pseudomonadati</taxon>
        <taxon>Pseudomonadota</taxon>
        <taxon>Alphaproteobacteria</taxon>
        <taxon>Hyphomicrobiales</taxon>
        <taxon>Rhizobiaceae</taxon>
        <taxon>Rhizobium/Agrobacterium group</taxon>
        <taxon>Agrobacterium</taxon>
        <taxon>Agrobacterium tumefaciens complex</taxon>
    </lineage>
</organism>